<dbReference type="EMBL" id="JAVRFH010000050">
    <property type="protein sequence ID" value="MDT0614973.1"/>
    <property type="molecule type" value="Genomic_DNA"/>
</dbReference>
<accession>A0ABU3AYJ4</accession>
<proteinExistence type="predicted"/>
<name>A0ABU3AYJ4_9ACTN</name>
<gene>
    <name evidence="1" type="ORF">RM812_32910</name>
</gene>
<evidence type="ECO:0000313" key="2">
    <source>
        <dbReference type="Proteomes" id="UP001180724"/>
    </source>
</evidence>
<protein>
    <submittedName>
        <fullName evidence="1">Uncharacterized protein</fullName>
    </submittedName>
</protein>
<dbReference type="Proteomes" id="UP001180724">
    <property type="component" value="Unassembled WGS sequence"/>
</dbReference>
<keyword evidence="2" id="KW-1185">Reference proteome</keyword>
<reference evidence="1" key="1">
    <citation type="submission" date="2024-05" db="EMBL/GenBank/DDBJ databases">
        <title>30 novel species of actinomycetes from the DSMZ collection.</title>
        <authorList>
            <person name="Nouioui I."/>
        </authorList>
    </citation>
    <scope>NUCLEOTIDE SEQUENCE</scope>
    <source>
        <strain evidence="1">DSM 40712</strain>
    </source>
</reference>
<organism evidence="1 2">
    <name type="scientific">Streptomyces lancefieldiae</name>
    <dbReference type="NCBI Taxonomy" id="3075520"/>
    <lineage>
        <taxon>Bacteria</taxon>
        <taxon>Bacillati</taxon>
        <taxon>Actinomycetota</taxon>
        <taxon>Actinomycetes</taxon>
        <taxon>Kitasatosporales</taxon>
        <taxon>Streptomycetaceae</taxon>
        <taxon>Streptomyces</taxon>
    </lineage>
</organism>
<evidence type="ECO:0000313" key="1">
    <source>
        <dbReference type="EMBL" id="MDT0614973.1"/>
    </source>
</evidence>
<sequence>MTHISNDALRKLVLEVARRITTDRGRIHTDELQRELAKELAEHEDLMPMALAKGCQGLIRDMGDRHSPRRRRTTGGLYHPDAVLKLGNGIWVWMKDATPTDITQWGRVCSRNAVRILTSEAETQQYIADRTDAFRAHPGIERLASLEEAVFHYQQDPLDDGLDGFPDTDDLGDL</sequence>
<dbReference type="RefSeq" id="WP_311581000.1">
    <property type="nucleotide sequence ID" value="NZ_JAVRFH010000050.1"/>
</dbReference>
<comment type="caution">
    <text evidence="1">The sequence shown here is derived from an EMBL/GenBank/DDBJ whole genome shotgun (WGS) entry which is preliminary data.</text>
</comment>